<dbReference type="InterPro" id="IPR033911">
    <property type="entry name" value="MetRS_core"/>
</dbReference>
<keyword evidence="4 8" id="KW-0067">ATP-binding</keyword>
<dbReference type="Pfam" id="PF09334">
    <property type="entry name" value="tRNA-synt_1g"/>
    <property type="match status" value="2"/>
</dbReference>
<dbReference type="InterPro" id="IPR023457">
    <property type="entry name" value="Met-tRNA_synth_2"/>
</dbReference>
<proteinExistence type="inferred from homology"/>
<keyword evidence="5 8" id="KW-0648">Protein biosynthesis</keyword>
<dbReference type="GO" id="GO:0005524">
    <property type="term" value="F:ATP binding"/>
    <property type="evidence" value="ECO:0007669"/>
    <property type="project" value="UniProtKB-KW"/>
</dbReference>
<organism evidence="12 13">
    <name type="scientific">Papaver somniferum</name>
    <name type="common">Opium poppy</name>
    <dbReference type="NCBI Taxonomy" id="3469"/>
    <lineage>
        <taxon>Eukaryota</taxon>
        <taxon>Viridiplantae</taxon>
        <taxon>Streptophyta</taxon>
        <taxon>Embryophyta</taxon>
        <taxon>Tracheophyta</taxon>
        <taxon>Spermatophyta</taxon>
        <taxon>Magnoliopsida</taxon>
        <taxon>Ranunculales</taxon>
        <taxon>Papaveraceae</taxon>
        <taxon>Papaveroideae</taxon>
        <taxon>Papaver</taxon>
    </lineage>
</organism>
<dbReference type="Proteomes" id="UP000316621">
    <property type="component" value="Chromosome 11"/>
</dbReference>
<dbReference type="Gramene" id="RZC83964">
    <property type="protein sequence ID" value="RZC83964"/>
    <property type="gene ID" value="C5167_046752"/>
</dbReference>
<dbReference type="SUPFAM" id="SSF52374">
    <property type="entry name" value="Nucleotidylyl transferase"/>
    <property type="match status" value="1"/>
</dbReference>
<dbReference type="InterPro" id="IPR014729">
    <property type="entry name" value="Rossmann-like_a/b/a_fold"/>
</dbReference>
<feature type="domain" description="Methionyl/Leucyl tRNA synthetase" evidence="10">
    <location>
        <begin position="249"/>
        <end position="474"/>
    </location>
</feature>
<protein>
    <recommendedName>
        <fullName evidence="1">methionine--tRNA ligase</fullName>
        <ecNumber evidence="1">6.1.1.10</ecNumber>
    </recommendedName>
</protein>
<dbReference type="NCBIfam" id="TIGR00398">
    <property type="entry name" value="metG"/>
    <property type="match status" value="1"/>
</dbReference>
<dbReference type="GO" id="GO:0005739">
    <property type="term" value="C:mitochondrion"/>
    <property type="evidence" value="ECO:0007669"/>
    <property type="project" value="TreeGrafter"/>
</dbReference>
<evidence type="ECO:0000256" key="1">
    <source>
        <dbReference type="ARBA" id="ARBA00012838"/>
    </source>
</evidence>
<dbReference type="STRING" id="3469.A0A4Y7LEP4"/>
<dbReference type="AlphaFoldDB" id="A0A4Y7LEP4"/>
<dbReference type="EMBL" id="CM010725">
    <property type="protein sequence ID" value="RZC83964.1"/>
    <property type="molecule type" value="Genomic_DNA"/>
</dbReference>
<dbReference type="Gene3D" id="1.10.730.10">
    <property type="entry name" value="Isoleucyl-tRNA Synthetase, Domain 1"/>
    <property type="match status" value="1"/>
</dbReference>
<dbReference type="SUPFAM" id="SSF47323">
    <property type="entry name" value="Anticodon-binding domain of a subclass of class I aminoacyl-tRNA synthetases"/>
    <property type="match status" value="1"/>
</dbReference>
<evidence type="ECO:0000256" key="7">
    <source>
        <dbReference type="ARBA" id="ARBA00047364"/>
    </source>
</evidence>
<evidence type="ECO:0000313" key="13">
    <source>
        <dbReference type="Proteomes" id="UP000316621"/>
    </source>
</evidence>
<accession>A0A4Y7LEP4</accession>
<comment type="similarity">
    <text evidence="8">Belongs to the class-I aminoacyl-tRNA synthetase family.</text>
</comment>
<evidence type="ECO:0000256" key="2">
    <source>
        <dbReference type="ARBA" id="ARBA00022598"/>
    </source>
</evidence>
<feature type="region of interest" description="Disordered" evidence="9">
    <location>
        <begin position="632"/>
        <end position="662"/>
    </location>
</feature>
<feature type="compositionally biased region" description="Basic residues" evidence="9">
    <location>
        <begin position="641"/>
        <end position="652"/>
    </location>
</feature>
<keyword evidence="3 8" id="KW-0547">Nucleotide-binding</keyword>
<dbReference type="FunFam" id="2.170.220.10:FF:000001">
    <property type="entry name" value="methionine--tRNA ligase, mitochondrial"/>
    <property type="match status" value="1"/>
</dbReference>
<evidence type="ECO:0000256" key="3">
    <source>
        <dbReference type="ARBA" id="ARBA00022741"/>
    </source>
</evidence>
<feature type="domain" description="Methionyl-tRNA synthetase anticodon-binding" evidence="11">
    <location>
        <begin position="492"/>
        <end position="625"/>
    </location>
</feature>
<reference evidence="12 13" key="1">
    <citation type="journal article" date="2018" name="Science">
        <title>The opium poppy genome and morphinan production.</title>
        <authorList>
            <person name="Guo L."/>
            <person name="Winzer T."/>
            <person name="Yang X."/>
            <person name="Li Y."/>
            <person name="Ning Z."/>
            <person name="He Z."/>
            <person name="Teodor R."/>
            <person name="Lu Y."/>
            <person name="Bowser T.A."/>
            <person name="Graham I.A."/>
            <person name="Ye K."/>
        </authorList>
    </citation>
    <scope>NUCLEOTIDE SEQUENCE [LARGE SCALE GENOMIC DNA]</scope>
    <source>
        <strain evidence="13">cv. HN1</strain>
        <tissue evidence="12">Leaves</tissue>
    </source>
</reference>
<keyword evidence="13" id="KW-1185">Reference proteome</keyword>
<evidence type="ECO:0000259" key="11">
    <source>
        <dbReference type="Pfam" id="PF19303"/>
    </source>
</evidence>
<dbReference type="Gene3D" id="2.170.220.10">
    <property type="match status" value="1"/>
</dbReference>
<evidence type="ECO:0000256" key="9">
    <source>
        <dbReference type="SAM" id="MobiDB-lite"/>
    </source>
</evidence>
<name>A0A4Y7LEP4_PAPSO</name>
<evidence type="ECO:0000256" key="8">
    <source>
        <dbReference type="RuleBase" id="RU363039"/>
    </source>
</evidence>
<dbReference type="PANTHER" id="PTHR43326:SF1">
    <property type="entry name" value="METHIONINE--TRNA LIGASE, MITOCHONDRIAL"/>
    <property type="match status" value="1"/>
</dbReference>
<dbReference type="CDD" id="cd00814">
    <property type="entry name" value="MetRS_core"/>
    <property type="match status" value="1"/>
</dbReference>
<dbReference type="InterPro" id="IPR014758">
    <property type="entry name" value="Met-tRNA_synth"/>
</dbReference>
<dbReference type="OMA" id="YPERTHL"/>
<keyword evidence="2 8" id="KW-0436">Ligase</keyword>
<dbReference type="EC" id="6.1.1.10" evidence="1"/>
<dbReference type="Pfam" id="PF19303">
    <property type="entry name" value="Anticodon_3"/>
    <property type="match status" value="1"/>
</dbReference>
<comment type="catalytic activity">
    <reaction evidence="7">
        <text>tRNA(Met) + L-methionine + ATP = L-methionyl-tRNA(Met) + AMP + diphosphate</text>
        <dbReference type="Rhea" id="RHEA:13481"/>
        <dbReference type="Rhea" id="RHEA-COMP:9667"/>
        <dbReference type="Rhea" id="RHEA-COMP:9698"/>
        <dbReference type="ChEBI" id="CHEBI:30616"/>
        <dbReference type="ChEBI" id="CHEBI:33019"/>
        <dbReference type="ChEBI" id="CHEBI:57844"/>
        <dbReference type="ChEBI" id="CHEBI:78442"/>
        <dbReference type="ChEBI" id="CHEBI:78530"/>
        <dbReference type="ChEBI" id="CHEBI:456215"/>
        <dbReference type="EC" id="6.1.1.10"/>
    </reaction>
</comment>
<evidence type="ECO:0000259" key="10">
    <source>
        <dbReference type="Pfam" id="PF09334"/>
    </source>
</evidence>
<dbReference type="InterPro" id="IPR041872">
    <property type="entry name" value="Anticodon_Met"/>
</dbReference>
<feature type="domain" description="Methionyl/Leucyl tRNA synthetase" evidence="10">
    <location>
        <begin position="164"/>
        <end position="194"/>
    </location>
</feature>
<dbReference type="PANTHER" id="PTHR43326">
    <property type="entry name" value="METHIONYL-TRNA SYNTHETASE"/>
    <property type="match status" value="1"/>
</dbReference>
<dbReference type="GO" id="GO:0006431">
    <property type="term" value="P:methionyl-tRNA aminoacylation"/>
    <property type="evidence" value="ECO:0007669"/>
    <property type="project" value="InterPro"/>
</dbReference>
<dbReference type="Gene3D" id="3.40.50.620">
    <property type="entry name" value="HUPs"/>
    <property type="match status" value="2"/>
</dbReference>
<evidence type="ECO:0000256" key="4">
    <source>
        <dbReference type="ARBA" id="ARBA00022840"/>
    </source>
</evidence>
<dbReference type="InterPro" id="IPR015413">
    <property type="entry name" value="Methionyl/Leucyl_tRNA_Synth"/>
</dbReference>
<dbReference type="GO" id="GO:0009570">
    <property type="term" value="C:chloroplast stroma"/>
    <property type="evidence" value="ECO:0007669"/>
    <property type="project" value="TreeGrafter"/>
</dbReference>
<dbReference type="InterPro" id="IPR009080">
    <property type="entry name" value="tRNAsynth_Ia_anticodon-bd"/>
</dbReference>
<dbReference type="FunFam" id="1.10.730.10:FF:000028">
    <property type="entry name" value="Methionine--tRNA ligase, chloroplastic/mitochondrial"/>
    <property type="match status" value="1"/>
</dbReference>
<evidence type="ECO:0000313" key="12">
    <source>
        <dbReference type="EMBL" id="RZC83964.1"/>
    </source>
</evidence>
<keyword evidence="6 8" id="KW-0030">Aminoacyl-tRNA synthetase</keyword>
<dbReference type="CDD" id="cd07957">
    <property type="entry name" value="Anticodon_Ia_Met"/>
    <property type="match status" value="1"/>
</dbReference>
<evidence type="ECO:0000256" key="6">
    <source>
        <dbReference type="ARBA" id="ARBA00023146"/>
    </source>
</evidence>
<dbReference type="GO" id="GO:0004825">
    <property type="term" value="F:methionine-tRNA ligase activity"/>
    <property type="evidence" value="ECO:0007669"/>
    <property type="project" value="UniProtKB-EC"/>
</dbReference>
<evidence type="ECO:0000256" key="5">
    <source>
        <dbReference type="ARBA" id="ARBA00022917"/>
    </source>
</evidence>
<gene>
    <name evidence="12" type="ORF">C5167_046752</name>
</gene>
<sequence length="662" mass="74341">MPKLFDAWPVYFRREWKRNWPFLVGFSVTGTIITKLSLGLTEEDAKKSAFAQRHKWLWSLSLEFRFRIRLKGKAILPNFERKREMSGRVIFCNPQNSLWLFSPSSSSSIKSKTTYIKNVFLNRRNLLSISPKPSSSSSSALFCCCSSSSSDGGAQSISPADPFILTTPLYYVNAPPHMGSAYTTIAADAIARFQLDIAHDKFIRTTDSSHEEIVKEFYARVLDSGDIYRADYEGLYCVGCEEYKDEKELLENNCCPMHLKPCEARKEDNYFFALSKYQKSLEEVLAHNPDFVQPSYRLNEVQSWVKSGLRDFSISRASVDWGIPVPTDEKQTIYIWFDALLGYVSALSQEEEKPTLQHAISSGWPASLHLIGKDILRFHAVYWPAMLMSAGLSLPKMVFGHGFLSKDGMKMGKSLGNTLEPKDLVLRFGSDAVRYFFLREVELGNDGDYSEERFINIVNAHLANTIGNLLNRTLGLLKKNCNSTLIVDSIIAAEESALKDTVEKLVETAKDHYENLSLSLACEAILEIGTAGNLYMDERAPWSLFKKGGDASEAAAKDLVVILEVVRIIGVALVPVTPSLSSRIYSQLGFSNDQFEDITWSETRWGGLKGGQVMAQAIPIFARIEIIREEENGGETPKKAVKDKKQKQKPKPKPQVAIEAQS</sequence>